<dbReference type="Pfam" id="PF05565">
    <property type="entry name" value="Sipho_Gp157"/>
    <property type="match status" value="1"/>
</dbReference>
<dbReference type="InterPro" id="IPR008840">
    <property type="entry name" value="Sipho_Gp157"/>
</dbReference>
<name>A0A0F7PSG4_9LACO</name>
<dbReference type="AlphaFoldDB" id="A0A0F7PSG4"/>
<dbReference type="EMBL" id="CP011403">
    <property type="protein sequence ID" value="AKI03818.1"/>
    <property type="molecule type" value="Genomic_DNA"/>
</dbReference>
<dbReference type="Proteomes" id="UP000035027">
    <property type="component" value="Chromosome"/>
</dbReference>
<proteinExistence type="predicted"/>
<evidence type="ECO:0000313" key="2">
    <source>
        <dbReference type="Proteomes" id="UP000035027"/>
    </source>
</evidence>
<protein>
    <recommendedName>
        <fullName evidence="3">Siphovirus Gp157 family protein</fullName>
    </recommendedName>
</protein>
<sequence length="159" mass="18483">MNLFELNQTYRDLEEREDLDPEVLADTLDSINDTREIKLDNIAYWIEKNKMQLDWVAGKLKDLRAKQTSLNNLNRSLQDYMTRALDDAGIKELQTENHILKPRNYKASVIVDSLDNLPEEFKQTKTEVTADKKELYKVLKNGQEVPGVHLKPNRGIVIK</sequence>
<evidence type="ECO:0008006" key="3">
    <source>
        <dbReference type="Google" id="ProtNLM"/>
    </source>
</evidence>
<evidence type="ECO:0000313" key="1">
    <source>
        <dbReference type="EMBL" id="AKI03818.1"/>
    </source>
</evidence>
<accession>A0A0F7PSG4</accession>
<dbReference type="RefSeq" id="WP_047035125.1">
    <property type="nucleotide sequence ID" value="NZ_CP011403.1"/>
</dbReference>
<organism evidence="1 2">
    <name type="scientific">Ligilactobacillus salivarius str. Ren</name>
    <dbReference type="NCBI Taxonomy" id="1194971"/>
    <lineage>
        <taxon>Bacteria</taxon>
        <taxon>Bacillati</taxon>
        <taxon>Bacillota</taxon>
        <taxon>Bacilli</taxon>
        <taxon>Lactobacillales</taxon>
        <taxon>Lactobacillaceae</taxon>
        <taxon>Ligilactobacillus</taxon>
    </lineage>
</organism>
<gene>
    <name evidence="1" type="ORF">LsR_00267</name>
</gene>
<reference evidence="1 2" key="1">
    <citation type="submission" date="2015-05" db="EMBL/GenBank/DDBJ databases">
        <title>Complete genome sequence of Lactobacillus salivarius Ren, a probiotic strain with antitumor activity.</title>
        <authorList>
            <person name="Sun E."/>
            <person name="Zhao L."/>
            <person name="Liu S."/>
            <person name="Zhang M."/>
            <person name="Guo H."/>
            <person name="Ren F."/>
        </authorList>
    </citation>
    <scope>NUCLEOTIDE SEQUENCE [LARGE SCALE GENOMIC DNA]</scope>
    <source>
        <strain evidence="1 2">Ren</strain>
    </source>
</reference>
<dbReference type="PATRIC" id="fig|1194971.3.peg.268"/>